<feature type="compositionally biased region" description="Low complexity" evidence="1">
    <location>
        <begin position="670"/>
        <end position="683"/>
    </location>
</feature>
<evidence type="ECO:0000313" key="3">
    <source>
        <dbReference type="EMBL" id="CAF1156002.1"/>
    </source>
</evidence>
<evidence type="ECO:0000313" key="2">
    <source>
        <dbReference type="EMBL" id="CAF0984868.1"/>
    </source>
</evidence>
<sequence length="947" mass="105756">MVKNEQPRTINSTIRTTPSAPIPPPPPRPQAPPPPPTQLITPMFSTAVLSHRLIDPNAIDITSLKGQFAWEKVPQSDTYVPVIFRGDTKYFCVRMLRKILPEYPEDIIRRAYQYQYRKTIDLYSVTACEVELLNRINSQHSRWAFSRQPFTALDEIVRVSDFTPFYEYLRHGTKSTSAVSNVTVHTLRQLLPQPQQTVQRASENVINMPAIIQRQLTIPQPIPAQIQSYTPSTNFTRETMSSTSRPIAPTHNVRQSKSIGNPYAVLLPSRLPQQIPLQIQSSVPTSINNTMAKASDRVLSTTSNVTPVSVLSSVNSSSTSLSPAVLSSINNSPPASTSPVVPQPSTTSMATNINRKPSTASIPSSLSINGNRKPSTSSISPSPSSSSSTTTTNSLSSLSKASSLHCGWLQINKLYTPYISTSAKNHLYKLPVSLLTFYDLLKVPSAETNDSPNEPLLPFEQTNASPQELELINELCIKQHIRPFGTDTKLIELSTFYQYTAANILFVKELPNEEPKSSICKEWASIVQTNGGICLLRNISTLQEQTVPFIGNNLLKNFILSTHCLSTASVSKPTSSELEFLQLILFFSNMSINLRNAQLIDIESVRKEYNVDLILLFNDKFPLNVLNYQQGGSRSNSSQGSVKSTNPTAPTNTIAESTPPPSPPSPPINQPQSTSTSQLPLTPTTNRFHKTIEFHGHTLTAYICSGLGANTQRECVSIRSLCNILCPNSTSPDKLEVKMLPLLRSKNINRFRPQNQQSLGVTRLIDIQDAEKHWTYIEQEMHSIFNDNEKTNIQTNTSPISNENSKASTVVVAERVENDEQPLLEPSIEINKGEKRSLEEPLDEEDIPVLERLNKRVRFAEKENNEQINETLKTSTCSVSNGKTKTDDKLSPKKRTIKITKRNTKKRLLPSSRTNRQTKAKWVKKYNIEDCCIQLIQYDPVYDTEKD</sequence>
<feature type="region of interest" description="Disordered" evidence="1">
    <location>
        <begin position="235"/>
        <end position="255"/>
    </location>
</feature>
<feature type="region of interest" description="Disordered" evidence="1">
    <location>
        <begin position="632"/>
        <end position="683"/>
    </location>
</feature>
<protein>
    <submittedName>
        <fullName evidence="2">Uncharacterized protein</fullName>
    </submittedName>
</protein>
<dbReference type="EMBL" id="CAJNOM010000157">
    <property type="protein sequence ID" value="CAF1156002.1"/>
    <property type="molecule type" value="Genomic_DNA"/>
</dbReference>
<dbReference type="EMBL" id="CAJNOI010000065">
    <property type="protein sequence ID" value="CAF0984868.1"/>
    <property type="molecule type" value="Genomic_DNA"/>
</dbReference>
<dbReference type="OrthoDB" id="10052580at2759"/>
<dbReference type="AlphaFoldDB" id="A0A814FKT2"/>
<accession>A0A814FKT2</accession>
<comment type="caution">
    <text evidence="2">The sequence shown here is derived from an EMBL/GenBank/DDBJ whole genome shotgun (WGS) entry which is preliminary data.</text>
</comment>
<feature type="compositionally biased region" description="Polar residues" evidence="1">
    <location>
        <begin position="329"/>
        <end position="373"/>
    </location>
</feature>
<feature type="compositionally biased region" description="Low complexity" evidence="1">
    <location>
        <begin position="374"/>
        <end position="394"/>
    </location>
</feature>
<dbReference type="Proteomes" id="UP000663832">
    <property type="component" value="Unassembled WGS sequence"/>
</dbReference>
<evidence type="ECO:0000256" key="1">
    <source>
        <dbReference type="SAM" id="MobiDB-lite"/>
    </source>
</evidence>
<gene>
    <name evidence="2" type="ORF">BJG266_LOCUS15071</name>
    <name evidence="3" type="ORF">QVE165_LOCUS23283</name>
</gene>
<feature type="compositionally biased region" description="Polar residues" evidence="1">
    <location>
        <begin position="642"/>
        <end position="656"/>
    </location>
</feature>
<keyword evidence="4" id="KW-1185">Reference proteome</keyword>
<feature type="region of interest" description="Disordered" evidence="1">
    <location>
        <begin position="1"/>
        <end position="38"/>
    </location>
</feature>
<evidence type="ECO:0000313" key="4">
    <source>
        <dbReference type="Proteomes" id="UP000663832"/>
    </source>
</evidence>
<dbReference type="Proteomes" id="UP000663877">
    <property type="component" value="Unassembled WGS sequence"/>
</dbReference>
<feature type="compositionally biased region" description="Pro residues" evidence="1">
    <location>
        <begin position="20"/>
        <end position="37"/>
    </location>
</feature>
<evidence type="ECO:0000313" key="5">
    <source>
        <dbReference type="Proteomes" id="UP000663877"/>
    </source>
</evidence>
<feature type="compositionally biased region" description="Low complexity" evidence="1">
    <location>
        <begin position="313"/>
        <end position="328"/>
    </location>
</feature>
<reference evidence="2" key="1">
    <citation type="submission" date="2021-02" db="EMBL/GenBank/DDBJ databases">
        <authorList>
            <person name="Nowell W R."/>
        </authorList>
    </citation>
    <scope>NUCLEOTIDE SEQUENCE</scope>
</reference>
<feature type="region of interest" description="Disordered" evidence="1">
    <location>
        <begin position="313"/>
        <end position="394"/>
    </location>
</feature>
<proteinExistence type="predicted"/>
<feature type="compositionally biased region" description="Low complexity" evidence="1">
    <location>
        <begin position="632"/>
        <end position="641"/>
    </location>
</feature>
<feature type="compositionally biased region" description="Polar residues" evidence="1">
    <location>
        <begin position="235"/>
        <end position="245"/>
    </location>
</feature>
<organism evidence="2 5">
    <name type="scientific">Adineta steineri</name>
    <dbReference type="NCBI Taxonomy" id="433720"/>
    <lineage>
        <taxon>Eukaryota</taxon>
        <taxon>Metazoa</taxon>
        <taxon>Spiralia</taxon>
        <taxon>Gnathifera</taxon>
        <taxon>Rotifera</taxon>
        <taxon>Eurotatoria</taxon>
        <taxon>Bdelloidea</taxon>
        <taxon>Adinetida</taxon>
        <taxon>Adinetidae</taxon>
        <taxon>Adineta</taxon>
    </lineage>
</organism>
<feature type="compositionally biased region" description="Pro residues" evidence="1">
    <location>
        <begin position="658"/>
        <end position="669"/>
    </location>
</feature>
<name>A0A814FKT2_9BILA</name>